<evidence type="ECO:0000313" key="2">
    <source>
        <dbReference type="EMBL" id="KAJ3991555.1"/>
    </source>
</evidence>
<feature type="chain" id="PRO_5046615337" evidence="1">
    <location>
        <begin position="25"/>
        <end position="214"/>
    </location>
</feature>
<feature type="signal peptide" evidence="1">
    <location>
        <begin position="1"/>
        <end position="24"/>
    </location>
</feature>
<comment type="caution">
    <text evidence="2">The sequence shown here is derived from an EMBL/GenBank/DDBJ whole genome shotgun (WGS) entry which is preliminary data.</text>
</comment>
<proteinExistence type="predicted"/>
<protein>
    <submittedName>
        <fullName evidence="2">Uncharacterized protein</fullName>
    </submittedName>
</protein>
<reference evidence="2" key="1">
    <citation type="submission" date="2022-08" db="EMBL/GenBank/DDBJ databases">
        <authorList>
            <consortium name="DOE Joint Genome Institute"/>
            <person name="Min B."/>
            <person name="Riley R."/>
            <person name="Sierra-Patev S."/>
            <person name="Naranjo-Ortiz M."/>
            <person name="Looney B."/>
            <person name="Konkel Z."/>
            <person name="Slot J.C."/>
            <person name="Sakamoto Y."/>
            <person name="Steenwyk J.L."/>
            <person name="Rokas A."/>
            <person name="Carro J."/>
            <person name="Camarero S."/>
            <person name="Ferreira P."/>
            <person name="Molpeceres G."/>
            <person name="Ruiz-Duenas F.J."/>
            <person name="Serrano A."/>
            <person name="Henrissat B."/>
            <person name="Drula E."/>
            <person name="Hughes K.W."/>
            <person name="Mata J.L."/>
            <person name="Ishikawa N.K."/>
            <person name="Vargas-Isla R."/>
            <person name="Ushijima S."/>
            <person name="Smith C.A."/>
            <person name="Ahrendt S."/>
            <person name="Andreopoulos W."/>
            <person name="He G."/>
            <person name="Labutti K."/>
            <person name="Lipzen A."/>
            <person name="Ng V."/>
            <person name="Sandor L."/>
            <person name="Barry K."/>
            <person name="Martinez A.T."/>
            <person name="Xiao Y."/>
            <person name="Gibbons J.G."/>
            <person name="Terashima K."/>
            <person name="Hibbett D.S."/>
            <person name="Grigoriev I.V."/>
        </authorList>
    </citation>
    <scope>NUCLEOTIDE SEQUENCE</scope>
    <source>
        <strain evidence="2">TFB10827</strain>
    </source>
</reference>
<keyword evidence="3" id="KW-1185">Reference proteome</keyword>
<keyword evidence="1" id="KW-0732">Signal</keyword>
<evidence type="ECO:0000256" key="1">
    <source>
        <dbReference type="SAM" id="SignalP"/>
    </source>
</evidence>
<evidence type="ECO:0000313" key="3">
    <source>
        <dbReference type="Proteomes" id="UP001163828"/>
    </source>
</evidence>
<gene>
    <name evidence="2" type="ORF">F5050DRAFT_1715995</name>
</gene>
<organism evidence="2 3">
    <name type="scientific">Lentinula boryana</name>
    <dbReference type="NCBI Taxonomy" id="40481"/>
    <lineage>
        <taxon>Eukaryota</taxon>
        <taxon>Fungi</taxon>
        <taxon>Dikarya</taxon>
        <taxon>Basidiomycota</taxon>
        <taxon>Agaricomycotina</taxon>
        <taxon>Agaricomycetes</taxon>
        <taxon>Agaricomycetidae</taxon>
        <taxon>Agaricales</taxon>
        <taxon>Marasmiineae</taxon>
        <taxon>Omphalotaceae</taxon>
        <taxon>Lentinula</taxon>
    </lineage>
</organism>
<name>A0ABQ8PYP0_9AGAR</name>
<dbReference type="EMBL" id="MU791004">
    <property type="protein sequence ID" value="KAJ3991555.1"/>
    <property type="molecule type" value="Genomic_DNA"/>
</dbReference>
<dbReference type="Proteomes" id="UP001163828">
    <property type="component" value="Unassembled WGS sequence"/>
</dbReference>
<sequence length="214" mass="23986">MLRSFTSPFISILLLCNLAALVIASPLVAGGNNGWRLIMLRRDLAQRRGPNLESQPTPHETWSIYITSTRYLQAEPQSDGQRWKGIGVKQADPSMSSQRALIIAQVKFATLAQQNNVLQELSTLKADSNVLYLVKVVTTIAKMAKADPAKERITEFEWKNKLKWEQKYWRMIETYADGVGGLVEGQEKDQYNILLSARSQKAMKGDNAGTQNST</sequence>
<accession>A0ABQ8PYP0</accession>